<protein>
    <submittedName>
        <fullName evidence="2">Uncharacterized protein</fullName>
    </submittedName>
</protein>
<evidence type="ECO:0000313" key="2">
    <source>
        <dbReference type="WBParaSite" id="PDA_v2.g13868.t1"/>
    </source>
</evidence>
<dbReference type="Proteomes" id="UP000887578">
    <property type="component" value="Unplaced"/>
</dbReference>
<dbReference type="WBParaSite" id="PDA_v2.g13868.t1">
    <property type="protein sequence ID" value="PDA_v2.g13868.t1"/>
    <property type="gene ID" value="PDA_v2.g13868"/>
</dbReference>
<organism evidence="1 2">
    <name type="scientific">Panagrolaimus davidi</name>
    <dbReference type="NCBI Taxonomy" id="227884"/>
    <lineage>
        <taxon>Eukaryota</taxon>
        <taxon>Metazoa</taxon>
        <taxon>Ecdysozoa</taxon>
        <taxon>Nematoda</taxon>
        <taxon>Chromadorea</taxon>
        <taxon>Rhabditida</taxon>
        <taxon>Tylenchina</taxon>
        <taxon>Panagrolaimomorpha</taxon>
        <taxon>Panagrolaimoidea</taxon>
        <taxon>Panagrolaimidae</taxon>
        <taxon>Panagrolaimus</taxon>
    </lineage>
</organism>
<name>A0A914P7B7_9BILA</name>
<dbReference type="AlphaFoldDB" id="A0A914P7B7"/>
<reference evidence="2" key="1">
    <citation type="submission" date="2022-11" db="UniProtKB">
        <authorList>
            <consortium name="WormBaseParasite"/>
        </authorList>
    </citation>
    <scope>IDENTIFICATION</scope>
</reference>
<sequence length="142" mass="16573">MTLAQRFQEQDVSIYEEMAKGELVIRCAFSILIISDDFLMNRKVNKIKDYFKKGEICVYGTEERLIISDRIQIYPKLGTITSILENEKRLEITVLEVPGYSNTLHAYSVRDTEETIQCEINTLKVHRSVVRYGKYVRLPYAI</sequence>
<proteinExistence type="predicted"/>
<accession>A0A914P7B7</accession>
<evidence type="ECO:0000313" key="1">
    <source>
        <dbReference type="Proteomes" id="UP000887578"/>
    </source>
</evidence>
<keyword evidence="1" id="KW-1185">Reference proteome</keyword>